<name>A0A150N649_9BACL</name>
<organism evidence="1 2">
    <name type="scientific">Parageobacillus toebii</name>
    <dbReference type="NCBI Taxonomy" id="153151"/>
    <lineage>
        <taxon>Bacteria</taxon>
        <taxon>Bacillati</taxon>
        <taxon>Bacillota</taxon>
        <taxon>Bacilli</taxon>
        <taxon>Bacillales</taxon>
        <taxon>Anoxybacillaceae</taxon>
        <taxon>Parageobacillus</taxon>
    </lineage>
</organism>
<proteinExistence type="predicted"/>
<gene>
    <name evidence="1" type="ORF">B4110_1027</name>
</gene>
<dbReference type="Gene3D" id="1.20.1530.20">
    <property type="match status" value="1"/>
</dbReference>
<reference evidence="1 2" key="1">
    <citation type="submission" date="2016-01" db="EMBL/GenBank/DDBJ databases">
        <title>Draft Genome Sequences of Seven Thermophilic Sporeformers Isolated from Foods.</title>
        <authorList>
            <person name="Berendsen E.M."/>
            <person name="Wells-Bennik M.H."/>
            <person name="Krawcyk A.O."/>
            <person name="De Jong A."/>
            <person name="Holsappel S."/>
            <person name="Eijlander R.T."/>
            <person name="Kuipers O.P."/>
        </authorList>
    </citation>
    <scope>NUCLEOTIDE SEQUENCE [LARGE SCALE GENOMIC DNA]</scope>
    <source>
        <strain evidence="1 2">B4110</strain>
    </source>
</reference>
<sequence>MAVLTKLASAVLGAKFARFSWNGLLSVVAGMVSRGEATLIIAGIGLKTKLLSPDLFTVFV</sequence>
<dbReference type="InterPro" id="IPR038770">
    <property type="entry name" value="Na+/solute_symporter_sf"/>
</dbReference>
<comment type="caution">
    <text evidence="1">The sequence shown here is derived from an EMBL/GenBank/DDBJ whole genome shotgun (WGS) entry which is preliminary data.</text>
</comment>
<evidence type="ECO:0000313" key="1">
    <source>
        <dbReference type="EMBL" id="KYD32217.1"/>
    </source>
</evidence>
<dbReference type="EMBL" id="LQYW01000019">
    <property type="protein sequence ID" value="KYD32217.1"/>
    <property type="molecule type" value="Genomic_DNA"/>
</dbReference>
<dbReference type="PATRIC" id="fig|153151.4.peg.741"/>
<protein>
    <submittedName>
        <fullName evidence="1">Uncharacterized protein</fullName>
    </submittedName>
</protein>
<dbReference type="Proteomes" id="UP000075324">
    <property type="component" value="Unassembled WGS sequence"/>
</dbReference>
<accession>A0A150N649</accession>
<dbReference type="AlphaFoldDB" id="A0A150N649"/>
<evidence type="ECO:0000313" key="2">
    <source>
        <dbReference type="Proteomes" id="UP000075324"/>
    </source>
</evidence>